<proteinExistence type="predicted"/>
<dbReference type="Proteomes" id="UP000606396">
    <property type="component" value="Unassembled WGS sequence"/>
</dbReference>
<feature type="domain" description="DUF6888" evidence="2">
    <location>
        <begin position="1"/>
        <end position="55"/>
    </location>
</feature>
<sequence length="57" mass="6886">MPTVEQLKTLFILSFWATKIYLPVFLVRIDERTKNIVILAGEENKIIIYLDEKWRYL</sequence>
<feature type="transmembrane region" description="Helical" evidence="1">
    <location>
        <begin position="6"/>
        <end position="27"/>
    </location>
</feature>
<evidence type="ECO:0000256" key="1">
    <source>
        <dbReference type="SAM" id="Phobius"/>
    </source>
</evidence>
<reference evidence="3 4" key="1">
    <citation type="journal article" date="2020" name="ISME J.">
        <title>Comparative genomics reveals insights into cyanobacterial evolution and habitat adaptation.</title>
        <authorList>
            <person name="Chen M.Y."/>
            <person name="Teng W.K."/>
            <person name="Zhao L."/>
            <person name="Hu C.X."/>
            <person name="Zhou Y.K."/>
            <person name="Han B.P."/>
            <person name="Song L.R."/>
            <person name="Shu W.S."/>
        </authorList>
    </citation>
    <scope>NUCLEOTIDE SEQUENCE [LARGE SCALE GENOMIC DNA]</scope>
    <source>
        <strain evidence="3 4">FACHB-252</strain>
    </source>
</reference>
<name>A0ABR8H8B0_NOSPU</name>
<dbReference type="EMBL" id="JACJTC010000006">
    <property type="protein sequence ID" value="MBD2611466.1"/>
    <property type="molecule type" value="Genomic_DNA"/>
</dbReference>
<gene>
    <name evidence="3" type="ORF">H6G94_09305</name>
</gene>
<evidence type="ECO:0000313" key="3">
    <source>
        <dbReference type="EMBL" id="MBD2611466.1"/>
    </source>
</evidence>
<dbReference type="RefSeq" id="WP_190949203.1">
    <property type="nucleotide sequence ID" value="NZ_JACJTC010000006.1"/>
</dbReference>
<keyword evidence="4" id="KW-1185">Reference proteome</keyword>
<protein>
    <recommendedName>
        <fullName evidence="2">DUF6888 domain-containing protein</fullName>
    </recommendedName>
</protein>
<evidence type="ECO:0000259" key="2">
    <source>
        <dbReference type="Pfam" id="PF21828"/>
    </source>
</evidence>
<evidence type="ECO:0000313" key="4">
    <source>
        <dbReference type="Proteomes" id="UP000606396"/>
    </source>
</evidence>
<keyword evidence="1" id="KW-1133">Transmembrane helix</keyword>
<keyword evidence="1" id="KW-0472">Membrane</keyword>
<dbReference type="Pfam" id="PF21828">
    <property type="entry name" value="DUF6888"/>
    <property type="match status" value="1"/>
</dbReference>
<organism evidence="3 4">
    <name type="scientific">Nostoc punctiforme FACHB-252</name>
    <dbReference type="NCBI Taxonomy" id="1357509"/>
    <lineage>
        <taxon>Bacteria</taxon>
        <taxon>Bacillati</taxon>
        <taxon>Cyanobacteriota</taxon>
        <taxon>Cyanophyceae</taxon>
        <taxon>Nostocales</taxon>
        <taxon>Nostocaceae</taxon>
        <taxon>Nostoc</taxon>
    </lineage>
</organism>
<accession>A0ABR8H8B0</accession>
<comment type="caution">
    <text evidence="3">The sequence shown here is derived from an EMBL/GenBank/DDBJ whole genome shotgun (WGS) entry which is preliminary data.</text>
</comment>
<keyword evidence="1" id="KW-0812">Transmembrane</keyword>
<dbReference type="InterPro" id="IPR054181">
    <property type="entry name" value="DUF6888"/>
</dbReference>